<feature type="region of interest" description="Disordered" evidence="1">
    <location>
        <begin position="245"/>
        <end position="267"/>
    </location>
</feature>
<dbReference type="Pfam" id="PF09617">
    <property type="entry name" value="Cas_GSU0053"/>
    <property type="match status" value="1"/>
</dbReference>
<evidence type="ECO:0000256" key="1">
    <source>
        <dbReference type="SAM" id="MobiDB-lite"/>
    </source>
</evidence>
<reference evidence="2 3" key="1">
    <citation type="submission" date="2020-01" db="EMBL/GenBank/DDBJ databases">
        <title>Whole genome sequence of Heliobacterium gestii DSM 11169.</title>
        <authorList>
            <person name="Kyndt J.A."/>
            <person name="Meyer T.E."/>
        </authorList>
    </citation>
    <scope>NUCLEOTIDE SEQUENCE [LARGE SCALE GENOMIC DNA]</scope>
    <source>
        <strain evidence="2 3">DSM 11169</strain>
    </source>
</reference>
<dbReference type="Proteomes" id="UP000471031">
    <property type="component" value="Unassembled WGS sequence"/>
</dbReference>
<feature type="region of interest" description="Disordered" evidence="1">
    <location>
        <begin position="414"/>
        <end position="434"/>
    </location>
</feature>
<evidence type="ECO:0000313" key="3">
    <source>
        <dbReference type="Proteomes" id="UP000471031"/>
    </source>
</evidence>
<gene>
    <name evidence="2" type="primary">cas7u</name>
    <name evidence="2" type="ORF">GTO89_10655</name>
</gene>
<proteinExistence type="predicted"/>
<dbReference type="EMBL" id="WXEX01000008">
    <property type="protein sequence ID" value="MZP43499.1"/>
    <property type="molecule type" value="Genomic_DNA"/>
</dbReference>
<dbReference type="NCBIfam" id="TIGR02570">
    <property type="entry name" value="cas7_GSU0053"/>
    <property type="match status" value="1"/>
</dbReference>
<dbReference type="RefSeq" id="WP_161262065.1">
    <property type="nucleotide sequence ID" value="NZ_JAFBDC010000007.1"/>
</dbReference>
<evidence type="ECO:0000313" key="2">
    <source>
        <dbReference type="EMBL" id="MZP43499.1"/>
    </source>
</evidence>
<comment type="caution">
    <text evidence="2">The sequence shown here is derived from an EMBL/GenBank/DDBJ whole genome shotgun (WGS) entry which is preliminary data.</text>
</comment>
<dbReference type="AlphaFoldDB" id="A0A845LFX7"/>
<dbReference type="OrthoDB" id="190628at2"/>
<keyword evidence="3" id="KW-1185">Reference proteome</keyword>
<sequence length="434" mass="47691">MSNETHVTSLTLETIEKALQGSAVALRSITGYQPAGGQGDKVFPPTYEGGAYAWEERILDGVRVKCVLLDSVQSQANRMELEIYDAWESGDLNVPVITVAFDDEELHKRFTVSSLHAPHRLADALLRDSEINGKPFKETEIGKALRSSDPSHATQIFRYCPTALLFGMWHSTELEKNTLGVKFARAIVSEIIGIDAVPGVKTGSRLDPAGITKSSGPIFKAVDGGWTLDETKAVKEKDKPVLWEKEGSDKAEKGTPAMINHGNIPPSISVIEKGEPGGVSIRKAEQTTVISLPALRRLRFPLDGELRSRPEVDVAARTVLAALALFAATGIRERGADLRSRCLLVSTTTFEWELLDKPMEEPKRYTLTRSEALQLLHDAIAKAKDVGIRWKEEEIVFNPSDELMELVKRSQNVVSTHKNDGKKTAKTKRSSGEA</sequence>
<accession>A0A845LFX7</accession>
<dbReference type="InterPro" id="IPR013403">
    <property type="entry name" value="CRISPR-assoc_prot_Csb1/Cas7u"/>
</dbReference>
<name>A0A845LFX7_HELGE</name>
<protein>
    <submittedName>
        <fullName evidence="2">Type I-U CRISPR-associated protein Cas7</fullName>
    </submittedName>
</protein>
<feature type="compositionally biased region" description="Basic residues" evidence="1">
    <location>
        <begin position="424"/>
        <end position="434"/>
    </location>
</feature>
<organism evidence="2 3">
    <name type="scientific">Heliomicrobium gestii</name>
    <name type="common">Heliobacterium gestii</name>
    <dbReference type="NCBI Taxonomy" id="2699"/>
    <lineage>
        <taxon>Bacteria</taxon>
        <taxon>Bacillati</taxon>
        <taxon>Bacillota</taxon>
        <taxon>Clostridia</taxon>
        <taxon>Eubacteriales</taxon>
        <taxon>Heliobacteriaceae</taxon>
        <taxon>Heliomicrobium</taxon>
    </lineage>
</organism>